<proteinExistence type="predicted"/>
<dbReference type="AlphaFoldDB" id="A0AAV4MN12"/>
<organism evidence="1 2">
    <name type="scientific">Caerostris extrusa</name>
    <name type="common">Bark spider</name>
    <name type="synonym">Caerostris bankana</name>
    <dbReference type="NCBI Taxonomy" id="172846"/>
    <lineage>
        <taxon>Eukaryota</taxon>
        <taxon>Metazoa</taxon>
        <taxon>Ecdysozoa</taxon>
        <taxon>Arthropoda</taxon>
        <taxon>Chelicerata</taxon>
        <taxon>Arachnida</taxon>
        <taxon>Araneae</taxon>
        <taxon>Araneomorphae</taxon>
        <taxon>Entelegynae</taxon>
        <taxon>Araneoidea</taxon>
        <taxon>Araneidae</taxon>
        <taxon>Caerostris</taxon>
    </lineage>
</organism>
<name>A0AAV4MN12_CAEEX</name>
<dbReference type="EMBL" id="BPLR01019937">
    <property type="protein sequence ID" value="GIX73290.1"/>
    <property type="molecule type" value="Genomic_DNA"/>
</dbReference>
<keyword evidence="2" id="KW-1185">Reference proteome</keyword>
<accession>A0AAV4MN12</accession>
<comment type="caution">
    <text evidence="1">The sequence shown here is derived from an EMBL/GenBank/DDBJ whole genome shotgun (WGS) entry which is preliminary data.</text>
</comment>
<sequence>MDFTIWKQIIHQLLLQEDHKNDVCPNLTPAYSFETPITENNFNKHTHDNLTEIQESSLCVAEKGFYI</sequence>
<dbReference type="Proteomes" id="UP001054945">
    <property type="component" value="Unassembled WGS sequence"/>
</dbReference>
<evidence type="ECO:0000313" key="1">
    <source>
        <dbReference type="EMBL" id="GIX73290.1"/>
    </source>
</evidence>
<evidence type="ECO:0000313" key="2">
    <source>
        <dbReference type="Proteomes" id="UP001054945"/>
    </source>
</evidence>
<gene>
    <name evidence="1" type="ORF">CEXT_611881</name>
</gene>
<protein>
    <submittedName>
        <fullName evidence="1">Uncharacterized protein</fullName>
    </submittedName>
</protein>
<reference evidence="1 2" key="1">
    <citation type="submission" date="2021-06" db="EMBL/GenBank/DDBJ databases">
        <title>Caerostris extrusa draft genome.</title>
        <authorList>
            <person name="Kono N."/>
            <person name="Arakawa K."/>
        </authorList>
    </citation>
    <scope>NUCLEOTIDE SEQUENCE [LARGE SCALE GENOMIC DNA]</scope>
</reference>